<dbReference type="EMBL" id="PTJC01000006">
    <property type="protein sequence ID" value="PPK85040.1"/>
    <property type="molecule type" value="Genomic_DNA"/>
</dbReference>
<dbReference type="PANTHER" id="PTHR35339">
    <property type="entry name" value="LINALOOL DEHYDRATASE_ISOMERASE DOMAIN-CONTAINING PROTEIN"/>
    <property type="match status" value="1"/>
</dbReference>
<keyword evidence="1" id="KW-0732">Signal</keyword>
<dbReference type="InterPro" id="IPR016624">
    <property type="entry name" value="UCP014753"/>
</dbReference>
<organism evidence="3 4">
    <name type="scientific">Neolewinella xylanilytica</name>
    <dbReference type="NCBI Taxonomy" id="1514080"/>
    <lineage>
        <taxon>Bacteria</taxon>
        <taxon>Pseudomonadati</taxon>
        <taxon>Bacteroidota</taxon>
        <taxon>Saprospiria</taxon>
        <taxon>Saprospirales</taxon>
        <taxon>Lewinellaceae</taxon>
        <taxon>Neolewinella</taxon>
    </lineage>
</organism>
<evidence type="ECO:0000256" key="1">
    <source>
        <dbReference type="SAM" id="SignalP"/>
    </source>
</evidence>
<feature type="signal peptide" evidence="1">
    <location>
        <begin position="1"/>
        <end position="20"/>
    </location>
</feature>
<dbReference type="PANTHER" id="PTHR35339:SF3">
    <property type="entry name" value="DUF2264 DOMAIN-CONTAINING PROTEIN"/>
    <property type="match status" value="1"/>
</dbReference>
<gene>
    <name evidence="3" type="ORF">CLV84_1929</name>
</gene>
<evidence type="ECO:0000313" key="4">
    <source>
        <dbReference type="Proteomes" id="UP000237662"/>
    </source>
</evidence>
<feature type="chain" id="PRO_5015634357" description="DUF2264 domain-containing protein" evidence="1">
    <location>
        <begin position="21"/>
        <end position="424"/>
    </location>
</feature>
<sequence>MNRRHWITSAFTGLATGSLAASGLPTDISPGPIAIGTQSDGTEDRAYWVNMLVKIARPLLENMAAGTLRKNMPVEFGEGGTLADRQNYTYLEGFGRLMAGMAPWLALEGGPAEEQALRKEMLQLYQQAMVNGVDPDSPDYLNFYRHGRQPLVDAAFLAHAYLRAPEVLWEPLDGTTKQRAIQEMKNSRVILPYYSNWLLFAGMVEAFLLSIDEEWDEMRTAMATRKNIEWYLGDGMYGDGADFHWDYYNSYVIQPMLLDILKVLKYKEKEDGRNYERVLKRARRYAEIQERLISPEGTFPVIGRSIVYRFGAFQHLGQIALWQELPEEIAPAQVRPAMTAVLKTLMEAPGTFDENGWLQLGLAGHQPGLAESYISTGSLYLTSEGFLPLGLPPEAPFWAAAAEPWTSKKVFGGQDLERDGALYD</sequence>
<dbReference type="PIRSF" id="PIRSF014753">
    <property type="entry name" value="UCP014753"/>
    <property type="match status" value="1"/>
</dbReference>
<dbReference type="Pfam" id="PF10022">
    <property type="entry name" value="DUF2264"/>
    <property type="match status" value="1"/>
</dbReference>
<reference evidence="3 4" key="1">
    <citation type="submission" date="2018-02" db="EMBL/GenBank/DDBJ databases">
        <title>Genomic Encyclopedia of Archaeal and Bacterial Type Strains, Phase II (KMG-II): from individual species to whole genera.</title>
        <authorList>
            <person name="Goeker M."/>
        </authorList>
    </citation>
    <scope>NUCLEOTIDE SEQUENCE [LARGE SCALE GENOMIC DNA]</scope>
    <source>
        <strain evidence="3 4">DSM 29526</strain>
    </source>
</reference>
<evidence type="ECO:0000259" key="2">
    <source>
        <dbReference type="Pfam" id="PF10022"/>
    </source>
</evidence>
<accession>A0A2S6I1K9</accession>
<dbReference type="AlphaFoldDB" id="A0A2S6I1K9"/>
<evidence type="ECO:0000313" key="3">
    <source>
        <dbReference type="EMBL" id="PPK85040.1"/>
    </source>
</evidence>
<dbReference type="RefSeq" id="WP_104419564.1">
    <property type="nucleotide sequence ID" value="NZ_PTJC01000006.1"/>
</dbReference>
<proteinExistence type="predicted"/>
<keyword evidence="4" id="KW-1185">Reference proteome</keyword>
<dbReference type="OrthoDB" id="9813465at2"/>
<dbReference type="InterPro" id="IPR049349">
    <property type="entry name" value="DUF2264_N"/>
</dbReference>
<feature type="domain" description="DUF2264" evidence="2">
    <location>
        <begin position="44"/>
        <end position="405"/>
    </location>
</feature>
<dbReference type="Proteomes" id="UP000237662">
    <property type="component" value="Unassembled WGS sequence"/>
</dbReference>
<protein>
    <recommendedName>
        <fullName evidence="2">DUF2264 domain-containing protein</fullName>
    </recommendedName>
</protein>
<comment type="caution">
    <text evidence="3">The sequence shown here is derived from an EMBL/GenBank/DDBJ whole genome shotgun (WGS) entry which is preliminary data.</text>
</comment>
<name>A0A2S6I1K9_9BACT</name>